<dbReference type="VEuPathDB" id="FungiDB:VP01_802g1"/>
<dbReference type="AlphaFoldDB" id="A0A0L6UAH8"/>
<reference evidence="2 3" key="1">
    <citation type="submission" date="2015-08" db="EMBL/GenBank/DDBJ databases">
        <title>Next Generation Sequencing and Analysis of the Genome of Puccinia sorghi L Schw, the Causal Agent of Maize Common Rust.</title>
        <authorList>
            <person name="Rochi L."/>
            <person name="Burguener G."/>
            <person name="Darino M."/>
            <person name="Turjanski A."/>
            <person name="Kreff E."/>
            <person name="Dieguez M.J."/>
            <person name="Sacco F."/>
        </authorList>
    </citation>
    <scope>NUCLEOTIDE SEQUENCE [LARGE SCALE GENOMIC DNA]</scope>
    <source>
        <strain evidence="2 3">RO10H11247</strain>
    </source>
</reference>
<proteinExistence type="predicted"/>
<organism evidence="2 3">
    <name type="scientific">Puccinia sorghi</name>
    <dbReference type="NCBI Taxonomy" id="27349"/>
    <lineage>
        <taxon>Eukaryota</taxon>
        <taxon>Fungi</taxon>
        <taxon>Dikarya</taxon>
        <taxon>Basidiomycota</taxon>
        <taxon>Pucciniomycotina</taxon>
        <taxon>Pucciniomycetes</taxon>
        <taxon>Pucciniales</taxon>
        <taxon>Pucciniaceae</taxon>
        <taxon>Puccinia</taxon>
    </lineage>
</organism>
<accession>A0A0L6UAH8</accession>
<feature type="transmembrane region" description="Helical" evidence="1">
    <location>
        <begin position="233"/>
        <end position="251"/>
    </location>
</feature>
<name>A0A0L6UAH8_9BASI</name>
<feature type="transmembrane region" description="Helical" evidence="1">
    <location>
        <begin position="263"/>
        <end position="281"/>
    </location>
</feature>
<comment type="caution">
    <text evidence="2">The sequence shown here is derived from an EMBL/GenBank/DDBJ whole genome shotgun (WGS) entry which is preliminary data.</text>
</comment>
<evidence type="ECO:0000313" key="3">
    <source>
        <dbReference type="Proteomes" id="UP000037035"/>
    </source>
</evidence>
<gene>
    <name evidence="2" type="ORF">VP01_802g1</name>
</gene>
<keyword evidence="1" id="KW-0812">Transmembrane</keyword>
<evidence type="ECO:0000313" key="2">
    <source>
        <dbReference type="EMBL" id="KNZ45516.1"/>
    </source>
</evidence>
<evidence type="ECO:0000256" key="1">
    <source>
        <dbReference type="SAM" id="Phobius"/>
    </source>
</evidence>
<dbReference type="Proteomes" id="UP000037035">
    <property type="component" value="Unassembled WGS sequence"/>
</dbReference>
<keyword evidence="1" id="KW-1133">Transmembrane helix</keyword>
<keyword evidence="1" id="KW-0472">Membrane</keyword>
<dbReference type="EMBL" id="LAVV01013528">
    <property type="protein sequence ID" value="KNZ45516.1"/>
    <property type="molecule type" value="Genomic_DNA"/>
</dbReference>
<protein>
    <submittedName>
        <fullName evidence="2">Uncharacterized protein</fullName>
    </submittedName>
</protein>
<sequence>MYPKPLHFDSRVWDLNAIHPGINYNAYSGIVKRDVIYKTHLCKSQWIYILGLQIMERKGHYTRMCDRVFVERRCLAGHKLLGRALFCNLSSQLFAGNATAMSVISQLMETVKESKFMHTYIFPFFFKKKKQSKIDSSGGLLYTSSLRLIWANPPRYGYDKPVHSLWMTAGSREQKCILWCFRRRGDLITIKPCQTYSPPLQLLSSLFPPQCLFSLLPLNTLETSNQSLKKKTLKFLILKILVCIHIILIIYKQKRLFTYHKRIIFVYQQIVALILLKLISVSSTEIKKNNKKSWLLTMYVYRLYWIKSCIGVHRIILHQTVAVSQISGVILWRSRGGVGVPGCDSLNSFAADRNLGKPN</sequence>
<keyword evidence="3" id="KW-1185">Reference proteome</keyword>